<accession>A0A6F9DEV5</accession>
<dbReference type="InterPro" id="IPR012896">
    <property type="entry name" value="Integrin_bsu_tail"/>
</dbReference>
<dbReference type="SMART" id="SM00187">
    <property type="entry name" value="INB"/>
    <property type="match status" value="1"/>
</dbReference>
<dbReference type="GO" id="GO:0046872">
    <property type="term" value="F:metal ion binding"/>
    <property type="evidence" value="ECO:0007669"/>
    <property type="project" value="UniProtKB-KW"/>
</dbReference>
<feature type="disulfide bond" evidence="17">
    <location>
        <begin position="606"/>
        <end position="656"/>
    </location>
</feature>
<dbReference type="SUPFAM" id="SSF57196">
    <property type="entry name" value="EGF/Laminin"/>
    <property type="match status" value="1"/>
</dbReference>
<dbReference type="Gene3D" id="4.10.1240.30">
    <property type="match status" value="1"/>
</dbReference>
<evidence type="ECO:0000256" key="3">
    <source>
        <dbReference type="ARBA" id="ARBA00022475"/>
    </source>
</evidence>
<dbReference type="InterPro" id="IPR016201">
    <property type="entry name" value="PSI"/>
</dbReference>
<dbReference type="PIRSF" id="PIRSF002512">
    <property type="entry name" value="Integrin_B"/>
    <property type="match status" value="1"/>
</dbReference>
<keyword evidence="6" id="KW-0479">Metal-binding</keyword>
<keyword evidence="7 20" id="KW-0732">Signal</keyword>
<dbReference type="InterPro" id="IPR015812">
    <property type="entry name" value="Integrin_bsu"/>
</dbReference>
<keyword evidence="14 19" id="KW-0472">Membrane</keyword>
<feature type="disulfide bond" evidence="17">
    <location>
        <begin position="472"/>
        <end position="512"/>
    </location>
</feature>
<keyword evidence="4" id="KW-0245">EGF-like domain</keyword>
<comment type="similarity">
    <text evidence="2 18">Belongs to the integrin beta chain family.</text>
</comment>
<proteinExistence type="evidence at transcript level"/>
<evidence type="ECO:0000256" key="8">
    <source>
        <dbReference type="ARBA" id="ARBA00022737"/>
    </source>
</evidence>
<keyword evidence="13 18" id="KW-0401">Integrin</keyword>
<gene>
    <name evidence="25" type="primary">Itgb1</name>
</gene>
<evidence type="ECO:0000256" key="7">
    <source>
        <dbReference type="ARBA" id="ARBA00022729"/>
    </source>
</evidence>
<evidence type="ECO:0000256" key="4">
    <source>
        <dbReference type="ARBA" id="ARBA00022536"/>
    </source>
</evidence>
<protein>
    <recommendedName>
        <fullName evidence="18">Integrin beta</fullName>
    </recommendedName>
</protein>
<dbReference type="InterPro" id="IPR036349">
    <property type="entry name" value="Integrin_bsu_tail_dom_sf"/>
</dbReference>
<dbReference type="GO" id="GO:0007160">
    <property type="term" value="P:cell-matrix adhesion"/>
    <property type="evidence" value="ECO:0007669"/>
    <property type="project" value="TreeGrafter"/>
</dbReference>
<dbReference type="SMART" id="SM01242">
    <property type="entry name" value="Integrin_B_tail"/>
    <property type="match status" value="1"/>
</dbReference>
<dbReference type="GO" id="GO:0016477">
    <property type="term" value="P:cell migration"/>
    <property type="evidence" value="ECO:0007669"/>
    <property type="project" value="TreeGrafter"/>
</dbReference>
<evidence type="ECO:0000256" key="14">
    <source>
        <dbReference type="ARBA" id="ARBA00023136"/>
    </source>
</evidence>
<evidence type="ECO:0000256" key="1">
    <source>
        <dbReference type="ARBA" id="ARBA00004251"/>
    </source>
</evidence>
<dbReference type="Gene3D" id="2.60.40.1510">
    <property type="entry name" value="ntegrin, alpha v. Chain A, domain 3"/>
    <property type="match status" value="1"/>
</dbReference>
<reference evidence="25" key="1">
    <citation type="submission" date="2020-04" db="EMBL/GenBank/DDBJ databases">
        <authorList>
            <person name="Neveu A P."/>
        </authorList>
    </citation>
    <scope>NUCLEOTIDE SEQUENCE</scope>
    <source>
        <tissue evidence="25">Whole embryo</tissue>
    </source>
</reference>
<keyword evidence="16" id="KW-0325">Glycoprotein</keyword>
<evidence type="ECO:0000256" key="6">
    <source>
        <dbReference type="ARBA" id="ARBA00022723"/>
    </source>
</evidence>
<dbReference type="Pfam" id="PF23105">
    <property type="entry name" value="EGF_integrin"/>
    <property type="match status" value="2"/>
</dbReference>
<feature type="disulfide bond" evidence="17">
    <location>
        <begin position="520"/>
        <end position="553"/>
    </location>
</feature>
<dbReference type="InterPro" id="IPR036465">
    <property type="entry name" value="vWFA_dom_sf"/>
</dbReference>
<evidence type="ECO:0000256" key="19">
    <source>
        <dbReference type="SAM" id="Phobius"/>
    </source>
</evidence>
<dbReference type="InterPro" id="IPR014836">
    <property type="entry name" value="Integrin_bsu_cyt_dom"/>
</dbReference>
<feature type="disulfide bond" evidence="17">
    <location>
        <begin position="660"/>
        <end position="688"/>
    </location>
</feature>
<dbReference type="FunFam" id="2.10.25.10:FF:000036">
    <property type="entry name" value="Integrin beta"/>
    <property type="match status" value="1"/>
</dbReference>
<dbReference type="GO" id="GO:0007229">
    <property type="term" value="P:integrin-mediated signaling pathway"/>
    <property type="evidence" value="ECO:0007669"/>
    <property type="project" value="UniProtKB-KW"/>
</dbReference>
<feature type="disulfide bond" evidence="17">
    <location>
        <begin position="577"/>
        <end position="584"/>
    </location>
</feature>
<keyword evidence="12 19" id="KW-1133">Transmembrane helix</keyword>
<keyword evidence="5 18" id="KW-0812">Transmembrane</keyword>
<feature type="domain" description="Integrin beta subunit tail" evidence="24">
    <location>
        <begin position="633"/>
        <end position="716"/>
    </location>
</feature>
<organism evidence="25">
    <name type="scientific">Phallusia mammillata</name>
    <dbReference type="NCBI Taxonomy" id="59560"/>
    <lineage>
        <taxon>Eukaryota</taxon>
        <taxon>Metazoa</taxon>
        <taxon>Chordata</taxon>
        <taxon>Tunicata</taxon>
        <taxon>Ascidiacea</taxon>
        <taxon>Phlebobranchia</taxon>
        <taxon>Ascidiidae</taxon>
        <taxon>Phallusia</taxon>
    </lineage>
</organism>
<dbReference type="GO" id="GO:0033627">
    <property type="term" value="P:cell adhesion mediated by integrin"/>
    <property type="evidence" value="ECO:0007669"/>
    <property type="project" value="TreeGrafter"/>
</dbReference>
<feature type="disulfide bond" evidence="17">
    <location>
        <begin position="33"/>
        <end position="42"/>
    </location>
</feature>
<dbReference type="Pfam" id="PF18372">
    <property type="entry name" value="I-EGF_1"/>
    <property type="match status" value="1"/>
</dbReference>
<dbReference type="PROSITE" id="PS00243">
    <property type="entry name" value="I_EGF_1"/>
    <property type="match status" value="1"/>
</dbReference>
<dbReference type="SUPFAM" id="SSF69179">
    <property type="entry name" value="Integrin domains"/>
    <property type="match status" value="1"/>
</dbReference>
<feature type="disulfide bond" evidence="17">
    <location>
        <begin position="639"/>
        <end position="711"/>
    </location>
</feature>
<evidence type="ECO:0000256" key="12">
    <source>
        <dbReference type="ARBA" id="ARBA00022989"/>
    </source>
</evidence>
<dbReference type="EMBL" id="LR786070">
    <property type="protein sequence ID" value="CAB3257355.1"/>
    <property type="molecule type" value="mRNA"/>
</dbReference>
<dbReference type="GO" id="GO:0009986">
    <property type="term" value="C:cell surface"/>
    <property type="evidence" value="ECO:0007669"/>
    <property type="project" value="TreeGrafter"/>
</dbReference>
<dbReference type="GO" id="GO:0008305">
    <property type="term" value="C:integrin complex"/>
    <property type="evidence" value="ECO:0007669"/>
    <property type="project" value="TreeGrafter"/>
</dbReference>
<feature type="disulfide bond" evidence="17">
    <location>
        <begin position="611"/>
        <end position="625"/>
    </location>
</feature>
<dbReference type="PANTHER" id="PTHR10082:SF60">
    <property type="entry name" value="INTEGRIN BETA-PS"/>
    <property type="match status" value="1"/>
</dbReference>
<keyword evidence="15 17" id="KW-1015">Disulfide bond</keyword>
<dbReference type="PROSITE" id="PS52047">
    <property type="entry name" value="I_EGF_2"/>
    <property type="match status" value="1"/>
</dbReference>
<dbReference type="Gene3D" id="3.30.1680.10">
    <property type="entry name" value="ligand-binding face of the semaphorins, domain 2"/>
    <property type="match status" value="1"/>
</dbReference>
<evidence type="ECO:0000256" key="11">
    <source>
        <dbReference type="ARBA" id="ARBA00022889"/>
    </source>
</evidence>
<evidence type="ECO:0000256" key="16">
    <source>
        <dbReference type="ARBA" id="ARBA00023180"/>
    </source>
</evidence>
<feature type="disulfide bond" evidence="17">
    <location>
        <begin position="199"/>
        <end position="205"/>
    </location>
</feature>
<keyword evidence="8" id="KW-0677">Repeat</keyword>
<evidence type="ECO:0000256" key="18">
    <source>
        <dbReference type="RuleBase" id="RU000633"/>
    </source>
</evidence>
<dbReference type="PANTHER" id="PTHR10082">
    <property type="entry name" value="INTEGRIN BETA SUBUNIT"/>
    <property type="match status" value="1"/>
</dbReference>
<dbReference type="Pfam" id="PF00362">
    <property type="entry name" value="Integrin_beta"/>
    <property type="match status" value="1"/>
</dbReference>
<feature type="disulfide bond" evidence="17">
    <location>
        <begin position="253"/>
        <end position="294"/>
    </location>
</feature>
<feature type="disulfide bond" evidence="17">
    <location>
        <begin position="559"/>
        <end position="564"/>
    </location>
</feature>
<sequence length="792" mass="86417">MHYCSLICLFVISALTTVFGAANLCVDTKANSCGECISLPGCAWCEYPEYANNPNAVISRCDLPENLEFEGCPKGSIMNPTSTQNATQNKEHSNVGELDVGKATQIRPQLIKSKIRPGDPLTVRLSFKQAEDYPVDLYYLLDLSNSMENDLESLRALGQTLGESMQNITRDFRLGFGSFIDKTVMPFISTVPSKIDNPCSEAAPCVKTYSFHNDLPLTPEIEAFVNKVKDVTHSSNLDNPEGGLDAMMQAIVCQDQINWRKDATHLLVYSTDAGFHYAGDGKLGGIVLPNDGYCYLDNRGHYTKANEMDYPSIGHLVKKISKHNIQPIFAVTENVIQTYSNLQKMIPKSVVGQLTSDSSNIIDLIQDAYNALKGKVILEVSAPSGVTISDQTAYCSSGKADGLECDGVKIGDVVNFTLSISTDTCLTKPINVSVSPYGYNEEVIITLSPLCNCECTQDEAPNNCTGHGAYECGACVCNEGFTGLDCSCDQQDEAGIESYLVNCTDAKTGVVCSDRGECQCGSCICKQFADRKIDGKYCECDNTTCDRVYGKICNDLGKCNCGKCECKEGWTGNACECTLDESTCYDPNKDKNNDTKPCSGNGECMCGACECKTNTNGIKFRGQYCETSPGGACDIHRDCIQCWAFGTGTYNTSELCQDNCAKYNVTVLGDEGSAYQQECRFTDLSDDCVFNVYYAEVGDVIMVDVDKEKKCITSIDPTYIIIGIIAAIVGIGLAILLIWKLLTSIKDAREYKNFQKDAQNPKWQGGENPIFKKATSTFRNPMYTGGKPTANL</sequence>
<feature type="disulfide bond" evidence="17">
    <location>
        <begin position="477"/>
        <end position="486"/>
    </location>
</feature>
<dbReference type="InterPro" id="IPR032695">
    <property type="entry name" value="Integrin_dom_sf"/>
</dbReference>
<dbReference type="SMART" id="SM00423">
    <property type="entry name" value="PSI"/>
    <property type="match status" value="1"/>
</dbReference>
<dbReference type="AlphaFoldDB" id="A0A6F9DEV5"/>
<evidence type="ECO:0000256" key="15">
    <source>
        <dbReference type="ARBA" id="ARBA00023157"/>
    </source>
</evidence>
<evidence type="ECO:0000256" key="17">
    <source>
        <dbReference type="PIRSR" id="PIRSR002512-1"/>
    </source>
</evidence>
<feature type="disulfide bond" evidence="17">
    <location>
        <begin position="451"/>
        <end position="455"/>
    </location>
</feature>
<feature type="domain" description="Integrin beta subunit cytoplasmic" evidence="23">
    <location>
        <begin position="740"/>
        <end position="786"/>
    </location>
</feature>
<dbReference type="Gene3D" id="1.20.5.100">
    <property type="entry name" value="Cytochrome c1, transmembrane anchor, C-terminal"/>
    <property type="match status" value="1"/>
</dbReference>
<evidence type="ECO:0000256" key="9">
    <source>
        <dbReference type="ARBA" id="ARBA00022837"/>
    </source>
</evidence>
<feature type="disulfide bond" evidence="17">
    <location>
        <begin position="488"/>
        <end position="503"/>
    </location>
</feature>
<dbReference type="Gene3D" id="2.10.25.10">
    <property type="entry name" value="Laminin"/>
    <property type="match status" value="4"/>
</dbReference>
<dbReference type="GO" id="GO:0098609">
    <property type="term" value="P:cell-cell adhesion"/>
    <property type="evidence" value="ECO:0007669"/>
    <property type="project" value="TreeGrafter"/>
</dbReference>
<dbReference type="InterPro" id="IPR057073">
    <property type="entry name" value="EGF_integrin_2"/>
</dbReference>
<dbReference type="InterPro" id="IPR002369">
    <property type="entry name" value="Integrin_bsu_VWA"/>
</dbReference>
<feature type="disulfide bond" evidence="17">
    <location>
        <begin position="525"/>
        <end position="538"/>
    </location>
</feature>
<dbReference type="InterPro" id="IPR057243">
    <property type="entry name" value="Integrin_I-EGF_CS"/>
</dbReference>
<comment type="subcellular location">
    <subcellularLocation>
        <location evidence="1 18">Cell membrane</location>
        <topology evidence="1 18">Single-pass type I membrane protein</topology>
    </subcellularLocation>
</comment>
<keyword evidence="9" id="KW-0106">Calcium</keyword>
<evidence type="ECO:0000259" key="23">
    <source>
        <dbReference type="SMART" id="SM01241"/>
    </source>
</evidence>
<evidence type="ECO:0000256" key="2">
    <source>
        <dbReference type="ARBA" id="ARBA00007449"/>
    </source>
</evidence>
<feature type="chain" id="PRO_5026316731" description="Integrin beta" evidence="20">
    <location>
        <begin position="21"/>
        <end position="792"/>
    </location>
</feature>
<dbReference type="GO" id="GO:0005925">
    <property type="term" value="C:focal adhesion"/>
    <property type="evidence" value="ECO:0007669"/>
    <property type="project" value="TreeGrafter"/>
</dbReference>
<keyword evidence="3" id="KW-1003">Cell membrane</keyword>
<dbReference type="SUPFAM" id="SSF53300">
    <property type="entry name" value="vWA-like"/>
    <property type="match status" value="1"/>
</dbReference>
<feature type="domain" description="PSI" evidence="22">
    <location>
        <begin position="24"/>
        <end position="73"/>
    </location>
</feature>
<dbReference type="Gene3D" id="3.40.50.410">
    <property type="entry name" value="von Willebrand factor, type A domain"/>
    <property type="match status" value="1"/>
</dbReference>
<keyword evidence="10" id="KW-0460">Magnesium</keyword>
<evidence type="ECO:0000313" key="25">
    <source>
        <dbReference type="EMBL" id="CAB3257355.1"/>
    </source>
</evidence>
<name>A0A6F9DEV5_9ASCI</name>
<evidence type="ECO:0000256" key="13">
    <source>
        <dbReference type="ARBA" id="ARBA00023037"/>
    </source>
</evidence>
<keyword evidence="11 18" id="KW-0130">Cell adhesion</keyword>
<dbReference type="FunFam" id="3.40.50.410:FF:000002">
    <property type="entry name" value="Integrin beta"/>
    <property type="match status" value="1"/>
</dbReference>
<feature type="disulfide bond" evidence="17">
    <location>
        <begin position="540"/>
        <end position="545"/>
    </location>
</feature>
<feature type="disulfide bond" evidence="17">
    <location>
        <begin position="36"/>
        <end position="72"/>
    </location>
</feature>
<evidence type="ECO:0000256" key="20">
    <source>
        <dbReference type="SAM" id="SignalP"/>
    </source>
</evidence>
<dbReference type="SUPFAM" id="SSF103575">
    <property type="entry name" value="Plexin repeat"/>
    <property type="match status" value="1"/>
</dbReference>
<feature type="signal peptide" evidence="20">
    <location>
        <begin position="1"/>
        <end position="20"/>
    </location>
</feature>
<evidence type="ECO:0000259" key="22">
    <source>
        <dbReference type="SMART" id="SM00423"/>
    </source>
</evidence>
<evidence type="ECO:0000256" key="10">
    <source>
        <dbReference type="ARBA" id="ARBA00022842"/>
    </source>
</evidence>
<dbReference type="SUPFAM" id="SSF69687">
    <property type="entry name" value="Integrin beta tail domain"/>
    <property type="match status" value="1"/>
</dbReference>
<feature type="transmembrane region" description="Helical" evidence="19">
    <location>
        <begin position="719"/>
        <end position="742"/>
    </location>
</feature>
<feature type="disulfide bond" evidence="17">
    <location>
        <begin position="566"/>
        <end position="575"/>
    </location>
</feature>
<feature type="disulfide bond" evidence="17">
    <location>
        <begin position="395"/>
        <end position="405"/>
    </location>
</feature>
<dbReference type="Pfam" id="PF08725">
    <property type="entry name" value="Integrin_b_cyt"/>
    <property type="match status" value="1"/>
</dbReference>
<feature type="disulfide bond" evidence="17">
    <location>
        <begin position="633"/>
        <end position="642"/>
    </location>
</feature>
<dbReference type="GO" id="GO:0005178">
    <property type="term" value="F:integrin binding"/>
    <property type="evidence" value="ECO:0007669"/>
    <property type="project" value="TreeGrafter"/>
</dbReference>
<dbReference type="SMART" id="SM01241">
    <property type="entry name" value="Integrin_b_cyt"/>
    <property type="match status" value="1"/>
</dbReference>
<feature type="disulfide bond" evidence="17">
    <location>
        <begin position="518"/>
        <end position="523"/>
    </location>
</feature>
<feature type="disulfide bond" evidence="17">
    <location>
        <begin position="45"/>
        <end position="61"/>
    </location>
</feature>
<evidence type="ECO:0000259" key="21">
    <source>
        <dbReference type="SMART" id="SM00187"/>
    </source>
</evidence>
<feature type="disulfide bond" evidence="17">
    <location>
        <begin position="604"/>
        <end position="609"/>
    </location>
</feature>
<dbReference type="PRINTS" id="PR01186">
    <property type="entry name" value="INTEGRINB"/>
</dbReference>
<feature type="disulfide bond" evidence="17">
    <location>
        <begin position="561"/>
        <end position="598"/>
    </location>
</feature>
<feature type="domain" description="Integrin beta subunit VWA" evidence="21">
    <location>
        <begin position="32"/>
        <end position="453"/>
    </location>
</feature>
<evidence type="ECO:0000256" key="5">
    <source>
        <dbReference type="ARBA" id="ARBA00022692"/>
    </source>
</evidence>
<evidence type="ECO:0000259" key="24">
    <source>
        <dbReference type="SMART" id="SM01242"/>
    </source>
</evidence>
<dbReference type="InterPro" id="IPR040622">
    <property type="entry name" value="EGF_integrin_1"/>
</dbReference>